<dbReference type="OrthoDB" id="6425389at2759"/>
<keyword evidence="2" id="KW-1185">Reference proteome</keyword>
<evidence type="ECO:0000313" key="1">
    <source>
        <dbReference type="EMBL" id="KFM79494.1"/>
    </source>
</evidence>
<reference evidence="1 2" key="1">
    <citation type="submission" date="2013-11" db="EMBL/GenBank/DDBJ databases">
        <title>Genome sequencing of Stegodyphus mimosarum.</title>
        <authorList>
            <person name="Bechsgaard J."/>
        </authorList>
    </citation>
    <scope>NUCLEOTIDE SEQUENCE [LARGE SCALE GENOMIC DNA]</scope>
</reference>
<gene>
    <name evidence="1" type="ORF">X975_26481</name>
</gene>
<name>A0A087UQ55_STEMI</name>
<dbReference type="AlphaFoldDB" id="A0A087UQ55"/>
<dbReference type="GO" id="GO:0008013">
    <property type="term" value="F:beta-catenin binding"/>
    <property type="evidence" value="ECO:0007669"/>
    <property type="project" value="InterPro"/>
</dbReference>
<dbReference type="GO" id="GO:0016055">
    <property type="term" value="P:Wnt signaling pathway"/>
    <property type="evidence" value="ECO:0007669"/>
    <property type="project" value="InterPro"/>
</dbReference>
<dbReference type="Proteomes" id="UP000054359">
    <property type="component" value="Unassembled WGS sequence"/>
</dbReference>
<accession>A0A087UQ55</accession>
<evidence type="ECO:0000313" key="2">
    <source>
        <dbReference type="Proteomes" id="UP000054359"/>
    </source>
</evidence>
<dbReference type="Pfam" id="PF05972">
    <property type="entry name" value="APC_15aa"/>
    <property type="match status" value="1"/>
</dbReference>
<organism evidence="1 2">
    <name type="scientific">Stegodyphus mimosarum</name>
    <name type="common">African social velvet spider</name>
    <dbReference type="NCBI Taxonomy" id="407821"/>
    <lineage>
        <taxon>Eukaryota</taxon>
        <taxon>Metazoa</taxon>
        <taxon>Ecdysozoa</taxon>
        <taxon>Arthropoda</taxon>
        <taxon>Chelicerata</taxon>
        <taxon>Arachnida</taxon>
        <taxon>Araneae</taxon>
        <taxon>Araneomorphae</taxon>
        <taxon>Entelegynae</taxon>
        <taxon>Eresoidea</taxon>
        <taxon>Eresidae</taxon>
        <taxon>Stegodyphus</taxon>
    </lineage>
</organism>
<protein>
    <submittedName>
        <fullName evidence="1">Uncharacterized protein</fullName>
    </submittedName>
</protein>
<sequence length="180" mass="20150">MAVLIYKTCESKKPFYDHFIKTELDTMEDQPVDYSIKYADQDTLDICHIKSKRTLLQFRSSSLTDAQINKPISHDEIKVYCIEGTPLAVSSSSSLHDLREIGVSIQSTEKAACSSSLVAHITRSKNSEDSQNKSSDSSAFIEDKCVQTKERDGADYKEGINQELFLFFLNLSALCSVSSE</sequence>
<dbReference type="InterPro" id="IPR009240">
    <property type="entry name" value="APC_15aa_rpt"/>
</dbReference>
<dbReference type="EMBL" id="KK120983">
    <property type="protein sequence ID" value="KFM79494.1"/>
    <property type="molecule type" value="Genomic_DNA"/>
</dbReference>
<feature type="non-terminal residue" evidence="1">
    <location>
        <position position="180"/>
    </location>
</feature>
<proteinExistence type="predicted"/>